<dbReference type="Proteomes" id="UP000198312">
    <property type="component" value="Chromosome"/>
</dbReference>
<organism evidence="1 2">
    <name type="scientific">Virgibacillus phasianinus</name>
    <dbReference type="NCBI Taxonomy" id="2017483"/>
    <lineage>
        <taxon>Bacteria</taxon>
        <taxon>Bacillati</taxon>
        <taxon>Bacillota</taxon>
        <taxon>Bacilli</taxon>
        <taxon>Bacillales</taxon>
        <taxon>Bacillaceae</taxon>
        <taxon>Virgibacillus</taxon>
    </lineage>
</organism>
<evidence type="ECO:0000313" key="2">
    <source>
        <dbReference type="Proteomes" id="UP000198312"/>
    </source>
</evidence>
<evidence type="ECO:0000313" key="1">
    <source>
        <dbReference type="EMBL" id="ASK64173.1"/>
    </source>
</evidence>
<dbReference type="OrthoDB" id="2354703at2"/>
<dbReference type="RefSeq" id="WP_089063431.1">
    <property type="nucleotide sequence ID" value="NZ_CP022315.1"/>
</dbReference>
<accession>A0A220U8X4</accession>
<proteinExistence type="predicted"/>
<dbReference type="KEGG" id="vil:CFK37_19475"/>
<name>A0A220U8X4_9BACI</name>
<reference evidence="1 2" key="1">
    <citation type="submission" date="2017-07" db="EMBL/GenBank/DDBJ databases">
        <title>Virgibacillus sp. LM2416.</title>
        <authorList>
            <person name="Tak E.J."/>
            <person name="Bae J.-W."/>
        </authorList>
    </citation>
    <scope>NUCLEOTIDE SEQUENCE [LARGE SCALE GENOMIC DNA]</scope>
    <source>
        <strain evidence="1 2">LM2416</strain>
    </source>
</reference>
<keyword evidence="2" id="KW-1185">Reference proteome</keyword>
<sequence length="263" mass="30829">MKYAVSVMDTSRTKEIENNGLKIIDLLKDFSLSLGQITDFDNPRGIVFHDLESATELYSTSPLPAYTSRDLIHITPLVKTWKDLFLSPTKDIDVKKATEYYMSLDLTDIATIAGHELTHQSEFFHDDFDGIDYENTWFEEGMCFYIPRKLIMPEYKFNEIMEVESQLIDVYKNKYGEYSLNQFGESGENASENEIYSAAFYDYWRSTKVIRTLVEGYFNHRISDLIKCYREWVTLDSNPLLQTFFIKKLNLTENQAKGMWFKI</sequence>
<gene>
    <name evidence="1" type="ORF">CFK37_19475</name>
</gene>
<dbReference type="EMBL" id="CP022315">
    <property type="protein sequence ID" value="ASK64173.1"/>
    <property type="molecule type" value="Genomic_DNA"/>
</dbReference>
<protein>
    <submittedName>
        <fullName evidence="1">Uncharacterized protein</fullName>
    </submittedName>
</protein>
<dbReference type="AlphaFoldDB" id="A0A220U8X4"/>